<feature type="compositionally biased region" description="Basic and acidic residues" evidence="8">
    <location>
        <begin position="165"/>
        <end position="176"/>
    </location>
</feature>
<dbReference type="InterPro" id="IPR005185">
    <property type="entry name" value="YccF"/>
</dbReference>
<evidence type="ECO:0000256" key="5">
    <source>
        <dbReference type="ARBA" id="ARBA00022989"/>
    </source>
</evidence>
<feature type="domain" description="Sodium/calcium exchanger membrane region" evidence="10">
    <location>
        <begin position="954"/>
        <end position="1090"/>
    </location>
</feature>
<dbReference type="Pfam" id="PF01699">
    <property type="entry name" value="Na_Ca_ex"/>
    <property type="match status" value="2"/>
</dbReference>
<dbReference type="GO" id="GO:0005774">
    <property type="term" value="C:vacuolar membrane"/>
    <property type="evidence" value="ECO:0007669"/>
    <property type="project" value="UniProtKB-ARBA"/>
</dbReference>
<proteinExistence type="inferred from homology"/>
<dbReference type="FunCoup" id="A0A0D0E0H3">
    <property type="interactions" value="107"/>
</dbReference>
<evidence type="ECO:0000256" key="1">
    <source>
        <dbReference type="ARBA" id="ARBA00004127"/>
    </source>
</evidence>
<feature type="transmembrane region" description="Helical" evidence="9">
    <location>
        <begin position="927"/>
        <end position="947"/>
    </location>
</feature>
<feature type="compositionally biased region" description="Polar residues" evidence="8">
    <location>
        <begin position="71"/>
        <end position="80"/>
    </location>
</feature>
<gene>
    <name evidence="12" type="ORF">PAXRUDRAFT_274673</name>
</gene>
<keyword evidence="4 9" id="KW-0812">Transmembrane</keyword>
<reference evidence="13" key="2">
    <citation type="submission" date="2015-01" db="EMBL/GenBank/DDBJ databases">
        <title>Evolutionary Origins and Diversification of the Mycorrhizal Mutualists.</title>
        <authorList>
            <consortium name="DOE Joint Genome Institute"/>
            <consortium name="Mycorrhizal Genomics Consortium"/>
            <person name="Kohler A."/>
            <person name="Kuo A."/>
            <person name="Nagy L.G."/>
            <person name="Floudas D."/>
            <person name="Copeland A."/>
            <person name="Barry K.W."/>
            <person name="Cichocki N."/>
            <person name="Veneault-Fourrey C."/>
            <person name="LaButti K."/>
            <person name="Lindquist E.A."/>
            <person name="Lipzen A."/>
            <person name="Lundell T."/>
            <person name="Morin E."/>
            <person name="Murat C."/>
            <person name="Riley R."/>
            <person name="Ohm R."/>
            <person name="Sun H."/>
            <person name="Tunlid A."/>
            <person name="Henrissat B."/>
            <person name="Grigoriev I.V."/>
            <person name="Hibbett D.S."/>
            <person name="Martin F."/>
        </authorList>
    </citation>
    <scope>NUCLEOTIDE SEQUENCE [LARGE SCALE GENOMIC DNA]</scope>
    <source>
        <strain evidence="13">Ve08.2h10</strain>
    </source>
</reference>
<feature type="transmembrane region" description="Helical" evidence="9">
    <location>
        <begin position="231"/>
        <end position="255"/>
    </location>
</feature>
<feature type="compositionally biased region" description="Acidic residues" evidence="8">
    <location>
        <begin position="286"/>
        <end position="298"/>
    </location>
</feature>
<feature type="transmembrane region" description="Helical" evidence="9">
    <location>
        <begin position="653"/>
        <end position="673"/>
    </location>
</feature>
<evidence type="ECO:0000313" key="12">
    <source>
        <dbReference type="EMBL" id="KIK96856.1"/>
    </source>
</evidence>
<comment type="similarity">
    <text evidence="2">Belongs to the Ca(2+):cation antiporter (CaCA) (TC 2.A.19) family.</text>
</comment>
<feature type="compositionally biased region" description="Low complexity" evidence="8">
    <location>
        <begin position="81"/>
        <end position="104"/>
    </location>
</feature>
<keyword evidence="7 9" id="KW-0472">Membrane</keyword>
<dbReference type="InterPro" id="IPR004713">
    <property type="entry name" value="CaH_exchang"/>
</dbReference>
<dbReference type="OrthoDB" id="16982at2759"/>
<feature type="compositionally biased region" description="Acidic residues" evidence="8">
    <location>
        <begin position="117"/>
        <end position="131"/>
    </location>
</feature>
<reference evidence="12 13" key="1">
    <citation type="submission" date="2014-04" db="EMBL/GenBank/DDBJ databases">
        <authorList>
            <consortium name="DOE Joint Genome Institute"/>
            <person name="Kuo A."/>
            <person name="Kohler A."/>
            <person name="Jargeat P."/>
            <person name="Nagy L.G."/>
            <person name="Floudas D."/>
            <person name="Copeland A."/>
            <person name="Barry K.W."/>
            <person name="Cichocki N."/>
            <person name="Veneault-Fourrey C."/>
            <person name="LaButti K."/>
            <person name="Lindquist E.A."/>
            <person name="Lipzen A."/>
            <person name="Lundell T."/>
            <person name="Morin E."/>
            <person name="Murat C."/>
            <person name="Sun H."/>
            <person name="Tunlid A."/>
            <person name="Henrissat B."/>
            <person name="Grigoriev I.V."/>
            <person name="Hibbett D.S."/>
            <person name="Martin F."/>
            <person name="Nordberg H.P."/>
            <person name="Cantor M.N."/>
            <person name="Hua S.X."/>
        </authorList>
    </citation>
    <scope>NUCLEOTIDE SEQUENCE [LARGE SCALE GENOMIC DNA]</scope>
    <source>
        <strain evidence="12 13">Ve08.2h10</strain>
    </source>
</reference>
<keyword evidence="5 9" id="KW-1133">Transmembrane helix</keyword>
<evidence type="ECO:0000256" key="9">
    <source>
        <dbReference type="SAM" id="Phobius"/>
    </source>
</evidence>
<feature type="compositionally biased region" description="Polar residues" evidence="8">
    <location>
        <begin position="17"/>
        <end position="28"/>
    </location>
</feature>
<keyword evidence="3" id="KW-0813">Transport</keyword>
<evidence type="ECO:0000256" key="4">
    <source>
        <dbReference type="ARBA" id="ARBA00022692"/>
    </source>
</evidence>
<feature type="transmembrane region" description="Helical" evidence="9">
    <location>
        <begin position="977"/>
        <end position="1000"/>
    </location>
</feature>
<evidence type="ECO:0000256" key="3">
    <source>
        <dbReference type="ARBA" id="ARBA00022448"/>
    </source>
</evidence>
<feature type="transmembrane region" description="Helical" evidence="9">
    <location>
        <begin position="721"/>
        <end position="741"/>
    </location>
</feature>
<dbReference type="Gene3D" id="1.20.1420.30">
    <property type="entry name" value="NCX, central ion-binding region"/>
    <property type="match status" value="2"/>
</dbReference>
<evidence type="ECO:0000313" key="13">
    <source>
        <dbReference type="Proteomes" id="UP000054538"/>
    </source>
</evidence>
<organism evidence="12 13">
    <name type="scientific">Paxillus rubicundulus Ve08.2h10</name>
    <dbReference type="NCBI Taxonomy" id="930991"/>
    <lineage>
        <taxon>Eukaryota</taxon>
        <taxon>Fungi</taxon>
        <taxon>Dikarya</taxon>
        <taxon>Basidiomycota</taxon>
        <taxon>Agaricomycotina</taxon>
        <taxon>Agaricomycetes</taxon>
        <taxon>Agaricomycetidae</taxon>
        <taxon>Boletales</taxon>
        <taxon>Paxilineae</taxon>
        <taxon>Paxillaceae</taxon>
        <taxon>Paxillus</taxon>
    </lineage>
</organism>
<feature type="region of interest" description="Disordered" evidence="8">
    <location>
        <begin position="286"/>
        <end position="310"/>
    </location>
</feature>
<feature type="domain" description="Inner membrane component" evidence="11">
    <location>
        <begin position="229"/>
        <end position="279"/>
    </location>
</feature>
<sequence length="1129" mass="123109">MNTNQPSGHAQDDSDSNFDPTPGSTPTLPTAHVPAQLHRSRSHSSHWSAAEIPQHHHQGTSYFPAPHRSASPISQQPANPSLSRSMSTSSSNHRARSSSQSSSRANTRTFRETGMLSEEDEDEDEDVESSPDDTREDAQPSRRSRGKAAAEDPPDSDESPESEGNEPRRDDDDPITLKDRQSLINVEHPFGLRIWKPALYKKSRSITRNADAALHSVPSAQAERHLLPGNIFWVVCFGWWLAVTCFAISAILSLVPLGGHRYSTLLFGLGWYLAWPFGKYVEGDSEDGGDEEDYQEENGESHGACGPSLSRASTITPLTACRPQSPSRVRSPNENSSLLPSVPERHLLFPSKFYGAAPLPLPTTSPTTYHKSSDDWLGRTVFWVGFSVIIAPLMFLTCIACWALIITIPMAKLNWALINHVFTNPTKLRFCAAPPVVIVSPSQTDPSSTCRVDTTAPSVVAPVKFSIKHPRLSEGQTAPSTVGSPKSTILLCVYRACGWKYCKYTVGGVNIIFVNLLPLVFFVIFDGFVLLPLVERSENAERHVPAVLAFVASRTLIFVMSLASVIPLSYFIGMAVASISAQSSIGMGAVINATFGSFIEVVLYSIALTQGKGHLVEGSIVGSLLAGVLLMPGMSMCAGALKKKEQKFNAKSAGVTSMMLIMAFIGTLTPTLFYQVYGNFQLVCSGCPDGGNFPNWKCDHCYYQHPDPVEDPFYQSTVKSLMYFCAVILLFSYLIGLWFSLRTHATQIWQNPQQLLHSLELPTAHRLSGYQRITNIPSQPAAREPLKRSNVASAESEVPSRSQTPAPKLAESLPSLPAQQQAGTSRPPLSPSLRRVYYAPQPTNQNFTPLIESVDLAIKNSQLPDSLTTEDFTRAVAVATVSALRHQQTHASSPARVRASVAGEMDTGIGGHGGHEAPEWSRTTSTAVLLACTALYAVIAGGFMSTLEEPVTLTKAPELLVDVVDIVLEGSGIDEKFLGITLFALVPNTTEFMNAISFALNGNIALSMEIGSAYALQVCLLQIPAMVAFSAWYAPEKMGEIAYSFTLIFPRWDVVVIILAVFLMTYTYIEAKSNYHRGSILILSYLVLASGFYFAPRVSDDQEDMGVGIHFDPSLSMITQTFASLWSSH</sequence>
<evidence type="ECO:0000256" key="2">
    <source>
        <dbReference type="ARBA" id="ARBA00008170"/>
    </source>
</evidence>
<feature type="transmembrane region" description="Helical" evidence="9">
    <location>
        <begin position="585"/>
        <end position="607"/>
    </location>
</feature>
<dbReference type="PANTHER" id="PTHR31503">
    <property type="entry name" value="VACUOLAR CALCIUM ION TRANSPORTER"/>
    <property type="match status" value="1"/>
</dbReference>
<dbReference type="GO" id="GO:0006874">
    <property type="term" value="P:intracellular calcium ion homeostasis"/>
    <property type="evidence" value="ECO:0007669"/>
    <property type="project" value="TreeGrafter"/>
</dbReference>
<feature type="transmembrane region" description="Helical" evidence="9">
    <location>
        <begin position="546"/>
        <end position="573"/>
    </location>
</feature>
<dbReference type="EMBL" id="KN824964">
    <property type="protein sequence ID" value="KIK96856.1"/>
    <property type="molecule type" value="Genomic_DNA"/>
</dbReference>
<dbReference type="Proteomes" id="UP000054538">
    <property type="component" value="Unassembled WGS sequence"/>
</dbReference>
<name>A0A0D0E0H3_9AGAM</name>
<dbReference type="GO" id="GO:0012505">
    <property type="term" value="C:endomembrane system"/>
    <property type="evidence" value="ECO:0007669"/>
    <property type="project" value="UniProtKB-SubCell"/>
</dbReference>
<evidence type="ECO:0000256" key="7">
    <source>
        <dbReference type="ARBA" id="ARBA00023136"/>
    </source>
</evidence>
<feature type="domain" description="Sodium/calcium exchanger membrane region" evidence="10">
    <location>
        <begin position="555"/>
        <end position="741"/>
    </location>
</feature>
<dbReference type="PANTHER" id="PTHR31503:SF10">
    <property type="entry name" value="VNX1 PROTEIN"/>
    <property type="match status" value="1"/>
</dbReference>
<protein>
    <recommendedName>
        <fullName evidence="14">Calcium/proton exchanger</fullName>
    </recommendedName>
</protein>
<evidence type="ECO:0000259" key="10">
    <source>
        <dbReference type="Pfam" id="PF01699"/>
    </source>
</evidence>
<evidence type="ECO:0000259" key="11">
    <source>
        <dbReference type="Pfam" id="PF03733"/>
    </source>
</evidence>
<dbReference type="GO" id="GO:0015369">
    <property type="term" value="F:calcium:proton antiporter activity"/>
    <property type="evidence" value="ECO:0007669"/>
    <property type="project" value="TreeGrafter"/>
</dbReference>
<dbReference type="InterPro" id="IPR004837">
    <property type="entry name" value="NaCa_Exmemb"/>
</dbReference>
<feature type="transmembrane region" description="Helical" evidence="9">
    <location>
        <begin position="381"/>
        <end position="405"/>
    </location>
</feature>
<evidence type="ECO:0000256" key="8">
    <source>
        <dbReference type="SAM" id="MobiDB-lite"/>
    </source>
</evidence>
<dbReference type="HOGENOM" id="CLU_001583_3_0_1"/>
<feature type="transmembrane region" description="Helical" evidence="9">
    <location>
        <begin position="1041"/>
        <end position="1066"/>
    </location>
</feature>
<feature type="region of interest" description="Disordered" evidence="8">
    <location>
        <begin position="1"/>
        <end position="176"/>
    </location>
</feature>
<keyword evidence="13" id="KW-1185">Reference proteome</keyword>
<keyword evidence="6" id="KW-0406">Ion transport</keyword>
<dbReference type="Pfam" id="PF03733">
    <property type="entry name" value="YccF"/>
    <property type="match status" value="1"/>
</dbReference>
<evidence type="ECO:0008006" key="14">
    <source>
        <dbReference type="Google" id="ProtNLM"/>
    </source>
</evidence>
<feature type="region of interest" description="Disordered" evidence="8">
    <location>
        <begin position="778"/>
        <end position="834"/>
    </location>
</feature>
<feature type="compositionally biased region" description="Acidic residues" evidence="8">
    <location>
        <begin position="152"/>
        <end position="164"/>
    </location>
</feature>
<dbReference type="AlphaFoldDB" id="A0A0D0E0H3"/>
<feature type="transmembrane region" description="Helical" evidence="9">
    <location>
        <begin position="1078"/>
        <end position="1095"/>
    </location>
</feature>
<feature type="transmembrane region" description="Helical" evidence="9">
    <location>
        <begin position="1012"/>
        <end position="1035"/>
    </location>
</feature>
<feature type="transmembrane region" description="Helical" evidence="9">
    <location>
        <begin position="619"/>
        <end position="641"/>
    </location>
</feature>
<comment type="subcellular location">
    <subcellularLocation>
        <location evidence="1">Endomembrane system</location>
        <topology evidence="1">Multi-pass membrane protein</topology>
    </subcellularLocation>
</comment>
<dbReference type="InterPro" id="IPR044880">
    <property type="entry name" value="NCX_ion-bd_dom_sf"/>
</dbReference>
<evidence type="ECO:0000256" key="6">
    <source>
        <dbReference type="ARBA" id="ARBA00023065"/>
    </source>
</evidence>
<dbReference type="STRING" id="930991.A0A0D0E0H3"/>
<feature type="transmembrane region" description="Helical" evidence="9">
    <location>
        <begin position="509"/>
        <end position="534"/>
    </location>
</feature>
<accession>A0A0D0E0H3</accession>
<dbReference type="InParanoid" id="A0A0D0E0H3"/>